<dbReference type="SUPFAM" id="SSF55804">
    <property type="entry name" value="Phoshotransferase/anion transport protein"/>
    <property type="match status" value="1"/>
</dbReference>
<dbReference type="InterPro" id="IPR006320">
    <property type="entry name" value="PTS_Nitro_regul"/>
</dbReference>
<dbReference type="PROSITE" id="PS00372">
    <property type="entry name" value="PTS_EIIA_TYPE_2_HIS"/>
    <property type="match status" value="1"/>
</dbReference>
<dbReference type="AlphaFoldDB" id="A0AAE3KAS5"/>
<name>A0AAE3KAS5_9GAMM</name>
<dbReference type="EMBL" id="JALJXV010000002">
    <property type="protein sequence ID" value="MCP1673894.1"/>
    <property type="molecule type" value="Genomic_DNA"/>
</dbReference>
<dbReference type="Gene3D" id="3.40.930.10">
    <property type="entry name" value="Mannitol-specific EII, Chain A"/>
    <property type="match status" value="1"/>
</dbReference>
<dbReference type="PROSITE" id="PS51094">
    <property type="entry name" value="PTS_EIIA_TYPE_2"/>
    <property type="match status" value="1"/>
</dbReference>
<dbReference type="PANTHER" id="PTHR47738:SF1">
    <property type="entry name" value="NITROGEN REGULATORY PROTEIN"/>
    <property type="match status" value="1"/>
</dbReference>
<gene>
    <name evidence="2" type="ORF">J2T57_000993</name>
</gene>
<dbReference type="InterPro" id="IPR002178">
    <property type="entry name" value="PTS_EIIA_type-2_dom"/>
</dbReference>
<dbReference type="RefSeq" id="WP_301289136.1">
    <property type="nucleotide sequence ID" value="NZ_JALJXV010000002.1"/>
</dbReference>
<dbReference type="NCBIfam" id="TIGR01419">
    <property type="entry name" value="nitro_reg_IIA"/>
    <property type="match status" value="1"/>
</dbReference>
<accession>A0AAE3KAS5</accession>
<dbReference type="PANTHER" id="PTHR47738">
    <property type="entry name" value="PTS SYSTEM FRUCTOSE-LIKE EIIA COMPONENT-RELATED"/>
    <property type="match status" value="1"/>
</dbReference>
<dbReference type="GO" id="GO:0009401">
    <property type="term" value="P:phosphoenolpyruvate-dependent sugar phosphotransferase system"/>
    <property type="evidence" value="ECO:0007669"/>
    <property type="project" value="InterPro"/>
</dbReference>
<feature type="domain" description="PTS EIIA type-2" evidence="1">
    <location>
        <begin position="6"/>
        <end position="150"/>
    </location>
</feature>
<keyword evidence="3" id="KW-1185">Reference proteome</keyword>
<dbReference type="CDD" id="cd00211">
    <property type="entry name" value="PTS_IIA_fru"/>
    <property type="match status" value="1"/>
</dbReference>
<reference evidence="2" key="1">
    <citation type="submission" date="2022-03" db="EMBL/GenBank/DDBJ databases">
        <title>Genomic Encyclopedia of Type Strains, Phase III (KMG-III): the genomes of soil and plant-associated and newly described type strains.</title>
        <authorList>
            <person name="Whitman W."/>
        </authorList>
    </citation>
    <scope>NUCLEOTIDE SEQUENCE</scope>
    <source>
        <strain evidence="2">ANL 6-2</strain>
    </source>
</reference>
<dbReference type="Pfam" id="PF00359">
    <property type="entry name" value="PTS_EIIA_2"/>
    <property type="match status" value="1"/>
</dbReference>
<organism evidence="2 3">
    <name type="scientific">Natronocella acetinitrilica</name>
    <dbReference type="NCBI Taxonomy" id="414046"/>
    <lineage>
        <taxon>Bacteria</taxon>
        <taxon>Pseudomonadati</taxon>
        <taxon>Pseudomonadota</taxon>
        <taxon>Gammaproteobacteria</taxon>
        <taxon>Chromatiales</taxon>
        <taxon>Ectothiorhodospiraceae</taxon>
        <taxon>Natronocella</taxon>
    </lineage>
</organism>
<proteinExistence type="predicted"/>
<dbReference type="GO" id="GO:0030295">
    <property type="term" value="F:protein kinase activator activity"/>
    <property type="evidence" value="ECO:0007669"/>
    <property type="project" value="TreeGrafter"/>
</dbReference>
<evidence type="ECO:0000259" key="1">
    <source>
        <dbReference type="PROSITE" id="PS51094"/>
    </source>
</evidence>
<comment type="caution">
    <text evidence="2">The sequence shown here is derived from an EMBL/GenBank/DDBJ whole genome shotgun (WGS) entry which is preliminary data.</text>
</comment>
<dbReference type="GO" id="GO:0008982">
    <property type="term" value="F:protein-N(PI)-phosphohistidine-sugar phosphotransferase activity"/>
    <property type="evidence" value="ECO:0007669"/>
    <property type="project" value="InterPro"/>
</dbReference>
<protein>
    <submittedName>
        <fullName evidence="2">PTS system nitrogen regulatory IIA component</fullName>
    </submittedName>
</protein>
<dbReference type="Proteomes" id="UP001205843">
    <property type="component" value="Unassembled WGS sequence"/>
</dbReference>
<evidence type="ECO:0000313" key="2">
    <source>
        <dbReference type="EMBL" id="MCP1673894.1"/>
    </source>
</evidence>
<evidence type="ECO:0000313" key="3">
    <source>
        <dbReference type="Proteomes" id="UP001205843"/>
    </source>
</evidence>
<sequence>MIKIADLLTQDRIGCDVAVSSKKRGLEVLSELVAGEAAGLNAGAIFNKLISREKLGSTGLGKGVALPHARVEGSDTATAAFIKLPEGIDFDAFDRQPVDLLFALVVPEHFTDEHLQILARLAEMFSDPEFCNRLREADSASALHDLLTAWNGDQAADG</sequence>
<dbReference type="InterPro" id="IPR051541">
    <property type="entry name" value="PTS_SugarTrans_NitroReg"/>
</dbReference>
<dbReference type="InterPro" id="IPR016152">
    <property type="entry name" value="PTrfase/Anion_transptr"/>
</dbReference>